<dbReference type="PIRSF" id="PIRSF002131">
    <property type="entry name" value="Ribosomal_S11"/>
    <property type="match status" value="1"/>
</dbReference>
<keyword evidence="5 8" id="KW-0687">Ribonucleoprotein</keyword>
<accession>A0A0S4QII3</accession>
<dbReference type="PANTHER" id="PTHR11759">
    <property type="entry name" value="40S RIBOSOMAL PROTEIN S14/30S RIBOSOMAL PROTEIN S11"/>
    <property type="match status" value="1"/>
</dbReference>
<dbReference type="Proteomes" id="UP000198802">
    <property type="component" value="Unassembled WGS sequence"/>
</dbReference>
<dbReference type="AlphaFoldDB" id="A0A0S4QII3"/>
<dbReference type="EMBL" id="FAOZ01000002">
    <property type="protein sequence ID" value="CUU54330.1"/>
    <property type="molecule type" value="Genomic_DNA"/>
</dbReference>
<sequence>MPPKTRAAGVKKVRRKEKKNVAHGHAHIKSTFNNTIVSITDPSGNVISWASAGHVGFKGSRKSTPYAAQMAAENAARKAQEHGMRKVDVFVKGPGSGRETAIRSLQAAGLEVGAIQDVTPTPHNGCRPPKRRRV</sequence>
<dbReference type="GO" id="GO:0006412">
    <property type="term" value="P:translation"/>
    <property type="evidence" value="ECO:0007669"/>
    <property type="project" value="UniProtKB-UniRule"/>
</dbReference>
<evidence type="ECO:0000256" key="6">
    <source>
        <dbReference type="ARBA" id="ARBA00035160"/>
    </source>
</evidence>
<evidence type="ECO:0000256" key="3">
    <source>
        <dbReference type="ARBA" id="ARBA00022884"/>
    </source>
</evidence>
<evidence type="ECO:0000313" key="11">
    <source>
        <dbReference type="Proteomes" id="UP000198802"/>
    </source>
</evidence>
<dbReference type="NCBIfam" id="NF003698">
    <property type="entry name" value="PRK05309.1"/>
    <property type="match status" value="1"/>
</dbReference>
<dbReference type="GO" id="GO:0003735">
    <property type="term" value="F:structural constituent of ribosome"/>
    <property type="evidence" value="ECO:0007669"/>
    <property type="project" value="InterPro"/>
</dbReference>
<dbReference type="InterPro" id="IPR036967">
    <property type="entry name" value="Ribosomal_uS11_sf"/>
</dbReference>
<comment type="similarity">
    <text evidence="1 8 9">Belongs to the universal ribosomal protein uS11 family.</text>
</comment>
<proteinExistence type="inferred from homology"/>
<comment type="function">
    <text evidence="7 8">Located on the platform of the 30S subunit, it bridges several disparate RNA helices of the 16S rRNA. Forms part of the Shine-Dalgarno cleft in the 70S ribosome.</text>
</comment>
<dbReference type="NCBIfam" id="TIGR03632">
    <property type="entry name" value="uS11_bact"/>
    <property type="match status" value="1"/>
</dbReference>
<gene>
    <name evidence="8" type="primary">rpsK</name>
    <name evidence="10" type="ORF">Ga0074812_102340</name>
</gene>
<keyword evidence="3 8" id="KW-0694">RNA-binding</keyword>
<dbReference type="InterPro" id="IPR019981">
    <property type="entry name" value="Ribosomal_uS11_bac-type"/>
</dbReference>
<dbReference type="Gene3D" id="3.30.420.80">
    <property type="entry name" value="Ribosomal protein S11"/>
    <property type="match status" value="1"/>
</dbReference>
<reference evidence="11" key="1">
    <citation type="submission" date="2015-11" db="EMBL/GenBank/DDBJ databases">
        <authorList>
            <person name="Varghese N."/>
        </authorList>
    </citation>
    <scope>NUCLEOTIDE SEQUENCE [LARGE SCALE GENOMIC DNA]</scope>
    <source>
        <strain evidence="11">DSM 45899</strain>
    </source>
</reference>
<dbReference type="FunFam" id="3.30.420.80:FF:000001">
    <property type="entry name" value="30S ribosomal protein S11"/>
    <property type="match status" value="1"/>
</dbReference>
<dbReference type="SUPFAM" id="SSF53137">
    <property type="entry name" value="Translational machinery components"/>
    <property type="match status" value="1"/>
</dbReference>
<name>A0A0S4QII3_9ACTN</name>
<evidence type="ECO:0000256" key="5">
    <source>
        <dbReference type="ARBA" id="ARBA00023274"/>
    </source>
</evidence>
<evidence type="ECO:0000256" key="4">
    <source>
        <dbReference type="ARBA" id="ARBA00022980"/>
    </source>
</evidence>
<dbReference type="GO" id="GO:1990904">
    <property type="term" value="C:ribonucleoprotein complex"/>
    <property type="evidence" value="ECO:0007669"/>
    <property type="project" value="UniProtKB-KW"/>
</dbReference>
<dbReference type="Pfam" id="PF00411">
    <property type="entry name" value="Ribosomal_S11"/>
    <property type="match status" value="1"/>
</dbReference>
<evidence type="ECO:0000256" key="2">
    <source>
        <dbReference type="ARBA" id="ARBA00022730"/>
    </source>
</evidence>
<dbReference type="GO" id="GO:0005840">
    <property type="term" value="C:ribosome"/>
    <property type="evidence" value="ECO:0007669"/>
    <property type="project" value="UniProtKB-KW"/>
</dbReference>
<keyword evidence="2 8" id="KW-0699">rRNA-binding</keyword>
<comment type="subunit">
    <text evidence="8">Part of the 30S ribosomal subunit. Interacts with proteins S7 and S18. Binds to IF-3.</text>
</comment>
<dbReference type="InterPro" id="IPR018102">
    <property type="entry name" value="Ribosomal_uS11_CS"/>
</dbReference>
<evidence type="ECO:0000256" key="9">
    <source>
        <dbReference type="RuleBase" id="RU003629"/>
    </source>
</evidence>
<dbReference type="HAMAP" id="MF_01310">
    <property type="entry name" value="Ribosomal_uS11"/>
    <property type="match status" value="1"/>
</dbReference>
<dbReference type="RefSeq" id="WP_006541560.1">
    <property type="nucleotide sequence ID" value="NZ_FAOZ01000002.1"/>
</dbReference>
<organism evidence="10 11">
    <name type="scientific">Parafrankia irregularis</name>
    <dbReference type="NCBI Taxonomy" id="795642"/>
    <lineage>
        <taxon>Bacteria</taxon>
        <taxon>Bacillati</taxon>
        <taxon>Actinomycetota</taxon>
        <taxon>Actinomycetes</taxon>
        <taxon>Frankiales</taxon>
        <taxon>Frankiaceae</taxon>
        <taxon>Parafrankia</taxon>
    </lineage>
</organism>
<evidence type="ECO:0000256" key="1">
    <source>
        <dbReference type="ARBA" id="ARBA00006194"/>
    </source>
</evidence>
<dbReference type="GO" id="GO:0019843">
    <property type="term" value="F:rRNA binding"/>
    <property type="evidence" value="ECO:0007669"/>
    <property type="project" value="UniProtKB-UniRule"/>
</dbReference>
<evidence type="ECO:0000256" key="7">
    <source>
        <dbReference type="ARBA" id="ARBA00058053"/>
    </source>
</evidence>
<keyword evidence="11" id="KW-1185">Reference proteome</keyword>
<evidence type="ECO:0000256" key="8">
    <source>
        <dbReference type="HAMAP-Rule" id="MF_01310"/>
    </source>
</evidence>
<protein>
    <recommendedName>
        <fullName evidence="6 8">Small ribosomal subunit protein uS11</fullName>
    </recommendedName>
</protein>
<keyword evidence="4 8" id="KW-0689">Ribosomal protein</keyword>
<dbReference type="PROSITE" id="PS00054">
    <property type="entry name" value="RIBOSOMAL_S11"/>
    <property type="match status" value="1"/>
</dbReference>
<dbReference type="InterPro" id="IPR001971">
    <property type="entry name" value="Ribosomal_uS11"/>
</dbReference>
<evidence type="ECO:0000313" key="10">
    <source>
        <dbReference type="EMBL" id="CUU54330.1"/>
    </source>
</evidence>